<keyword evidence="1" id="KW-0732">Signal</keyword>
<organism evidence="2 3">
    <name type="scientific">Rhodovulum strictum</name>
    <dbReference type="NCBI Taxonomy" id="58314"/>
    <lineage>
        <taxon>Bacteria</taxon>
        <taxon>Pseudomonadati</taxon>
        <taxon>Pseudomonadota</taxon>
        <taxon>Alphaproteobacteria</taxon>
        <taxon>Rhodobacterales</taxon>
        <taxon>Paracoccaceae</taxon>
        <taxon>Rhodovulum</taxon>
    </lineage>
</organism>
<protein>
    <submittedName>
        <fullName evidence="2">DUF2155 domain-containing protein</fullName>
    </submittedName>
</protein>
<comment type="caution">
    <text evidence="2">The sequence shown here is derived from an EMBL/GenBank/DDBJ whole genome shotgun (WGS) entry which is preliminary data.</text>
</comment>
<dbReference type="AlphaFoldDB" id="A0A844B4H9"/>
<proteinExistence type="predicted"/>
<accession>A0A844B4H9</accession>
<evidence type="ECO:0000256" key="1">
    <source>
        <dbReference type="SAM" id="SignalP"/>
    </source>
</evidence>
<sequence>MTAARLALGLALLAAPLAAQQEPTWDPDSWTTEGWSVAPLDDLPSGESMLNQQLQGEPLPIIEQEDPLVMVPAAPEPDTARTTRTETQTETAQAGAVLRGLDRVSGEVVDLELAPGQGARVGRLQVMLRECRYPADNPASDAFALIEIADETGVSRLFSGWMLASSPALNPLDHARYDVWVLRCKSA</sequence>
<gene>
    <name evidence="2" type="ORF">GH815_09740</name>
</gene>
<dbReference type="EMBL" id="WJPO01000013">
    <property type="protein sequence ID" value="MRH21276.1"/>
    <property type="molecule type" value="Genomic_DNA"/>
</dbReference>
<evidence type="ECO:0000313" key="2">
    <source>
        <dbReference type="EMBL" id="MRH21276.1"/>
    </source>
</evidence>
<evidence type="ECO:0000313" key="3">
    <source>
        <dbReference type="Proteomes" id="UP000466730"/>
    </source>
</evidence>
<reference evidence="2 3" key="1">
    <citation type="submission" date="2019-11" db="EMBL/GenBank/DDBJ databases">
        <title>Draft Whole-Genome sequence of the marine photosynthetic bacterium Rhodovulum strictum DSM 11289.</title>
        <authorList>
            <person name="Kyndt J.A."/>
            <person name="Meyer T.E."/>
        </authorList>
    </citation>
    <scope>NUCLEOTIDE SEQUENCE [LARGE SCALE GENOMIC DNA]</scope>
    <source>
        <strain evidence="2 3">DSM 11289</strain>
    </source>
</reference>
<keyword evidence="3" id="KW-1185">Reference proteome</keyword>
<dbReference type="Proteomes" id="UP000466730">
    <property type="component" value="Unassembled WGS sequence"/>
</dbReference>
<dbReference type="Pfam" id="PF09923">
    <property type="entry name" value="DUF2155"/>
    <property type="match status" value="1"/>
</dbReference>
<dbReference type="OrthoDB" id="9810376at2"/>
<dbReference type="RefSeq" id="WP_153748585.1">
    <property type="nucleotide sequence ID" value="NZ_BAAADI010000011.1"/>
</dbReference>
<dbReference type="InterPro" id="IPR019225">
    <property type="entry name" value="DUF2155"/>
</dbReference>
<feature type="chain" id="PRO_5033029281" evidence="1">
    <location>
        <begin position="22"/>
        <end position="187"/>
    </location>
</feature>
<feature type="signal peptide" evidence="1">
    <location>
        <begin position="1"/>
        <end position="21"/>
    </location>
</feature>
<name>A0A844B4H9_9RHOB</name>